<organism evidence="1 2">
    <name type="scientific">Glaciecola nitratireducens (strain JCM 12485 / KCTC 12276 / FR1064)</name>
    <dbReference type="NCBI Taxonomy" id="1085623"/>
    <lineage>
        <taxon>Bacteria</taxon>
        <taxon>Pseudomonadati</taxon>
        <taxon>Pseudomonadota</taxon>
        <taxon>Gammaproteobacteria</taxon>
        <taxon>Alteromonadales</taxon>
        <taxon>Alteromonadaceae</taxon>
        <taxon>Brumicola</taxon>
    </lineage>
</organism>
<dbReference type="AlphaFoldDB" id="G4QN59"/>
<protein>
    <submittedName>
        <fullName evidence="1">Uncharacterized protein</fullName>
    </submittedName>
</protein>
<evidence type="ECO:0000313" key="2">
    <source>
        <dbReference type="Proteomes" id="UP000009282"/>
    </source>
</evidence>
<keyword evidence="2" id="KW-1185">Reference proteome</keyword>
<proteinExistence type="predicted"/>
<dbReference type="Proteomes" id="UP000009282">
    <property type="component" value="Chromosome"/>
</dbReference>
<accession>G4QN59</accession>
<dbReference type="STRING" id="1085623.GNIT_3383"/>
<dbReference type="EMBL" id="CP003060">
    <property type="protein sequence ID" value="AEP31477.1"/>
    <property type="molecule type" value="Genomic_DNA"/>
</dbReference>
<dbReference type="HOGENOM" id="CLU_2273373_0_0_6"/>
<sequence length="102" mass="11695">MPPVSVFKNTVVFASTNPRVLSKSEKVPVSTLLIVSCEKSTLTTLLPAKLAKLKRTKTKVTKSRMPKSFAYRSIKIRIFDFDIFLSKTYFNNLHTCMRCYQN</sequence>
<evidence type="ECO:0000313" key="1">
    <source>
        <dbReference type="EMBL" id="AEP31477.1"/>
    </source>
</evidence>
<reference evidence="1 2" key="1">
    <citation type="journal article" date="2011" name="J. Bacteriol.">
        <title>Complete genome sequence of seawater bacterium Glaciecola nitratireducens FR1064T.</title>
        <authorList>
            <person name="Bian F."/>
            <person name="Qin Q.L."/>
            <person name="Xie B.B."/>
            <person name="Shu Y.L."/>
            <person name="Zhang X.Y."/>
            <person name="Yu Y."/>
            <person name="Chen B."/>
            <person name="Chen X.L."/>
            <person name="Zhou B.C."/>
            <person name="Zhang Y.Z."/>
        </authorList>
    </citation>
    <scope>NUCLEOTIDE SEQUENCE [LARGE SCALE GENOMIC DNA]</scope>
    <source>
        <strain evidence="2">JCM 12485 / KCTC 12276 / FR1064</strain>
    </source>
</reference>
<dbReference type="KEGG" id="gni:GNIT_3383"/>
<gene>
    <name evidence="1" type="ordered locus">GNIT_3383</name>
</gene>
<name>G4QN59_GLANF</name>